<dbReference type="EMBL" id="CP054140">
    <property type="protein sequence ID" value="QQG65281.1"/>
    <property type="molecule type" value="Genomic_DNA"/>
</dbReference>
<sequence>MPGSKTARPSSPQLIELRLQVPPDLYRAFQRCVWIRINETGQTQLEIMEELVRHFLKEHGC</sequence>
<dbReference type="Proteomes" id="UP000596092">
    <property type="component" value="Chromosome"/>
</dbReference>
<gene>
    <name evidence="1" type="ORF">HP555_05095</name>
</gene>
<name>A0A7T5VCH0_9BACT</name>
<reference evidence="1 2" key="1">
    <citation type="submission" date="2020-05" db="EMBL/GenBank/DDBJ databases">
        <title>Complete genome of Desulfobulbus oligotrophicus.</title>
        <authorList>
            <person name="Podar M."/>
        </authorList>
    </citation>
    <scope>NUCLEOTIDE SEQUENCE [LARGE SCALE GENOMIC DNA]</scope>
    <source>
        <strain evidence="1 2">Prop6</strain>
    </source>
</reference>
<protein>
    <submittedName>
        <fullName evidence="1">Uncharacterized protein</fullName>
    </submittedName>
</protein>
<keyword evidence="2" id="KW-1185">Reference proteome</keyword>
<dbReference type="KEGG" id="dog:HP555_05095"/>
<evidence type="ECO:0000313" key="1">
    <source>
        <dbReference type="EMBL" id="QQG65281.1"/>
    </source>
</evidence>
<dbReference type="RefSeq" id="WP_199264103.1">
    <property type="nucleotide sequence ID" value="NZ_CP054140.1"/>
</dbReference>
<accession>A0A7T5VCH0</accession>
<evidence type="ECO:0000313" key="2">
    <source>
        <dbReference type="Proteomes" id="UP000596092"/>
    </source>
</evidence>
<organism evidence="1 2">
    <name type="scientific">Desulfobulbus oligotrophicus</name>
    <dbReference type="NCBI Taxonomy" id="1909699"/>
    <lineage>
        <taxon>Bacteria</taxon>
        <taxon>Pseudomonadati</taxon>
        <taxon>Thermodesulfobacteriota</taxon>
        <taxon>Desulfobulbia</taxon>
        <taxon>Desulfobulbales</taxon>
        <taxon>Desulfobulbaceae</taxon>
        <taxon>Desulfobulbus</taxon>
    </lineage>
</organism>
<dbReference type="AlphaFoldDB" id="A0A7T5VCH0"/>
<proteinExistence type="predicted"/>